<reference evidence="1 2" key="1">
    <citation type="submission" date="2021-07" db="EMBL/GenBank/DDBJ databases">
        <title>Characterization of Violacein-producing bacteria and related species.</title>
        <authorList>
            <person name="Wilson H.S."/>
            <person name="De Leon M.E."/>
        </authorList>
    </citation>
    <scope>NUCLEOTIDE SEQUENCE [LARGE SCALE GENOMIC DNA]</scope>
    <source>
        <strain evidence="1 2">HSC-2F05</strain>
    </source>
</reference>
<gene>
    <name evidence="1" type="ORF">LE190_09600</name>
</gene>
<keyword evidence="2" id="KW-1185">Reference proteome</keyword>
<accession>A0ABS7YD43</accession>
<dbReference type="EMBL" id="JAHYBX010000003">
    <property type="protein sequence ID" value="MCA1856179.1"/>
    <property type="molecule type" value="Genomic_DNA"/>
</dbReference>
<sequence>MNNHGQVVGFTYPQGRDDQFFIASGGKLSYLAPARGMIDINDAGVMVYNGALHYPDGSVARLGPHLGTHGINIHGDVASRIEDVRKPGARRPTDYATLLRPDGSVSLLGWDEYLSFGWDVNDSGVVVGSTASMYGSNKQRPARFVGNAVVLLDTGGRNGGHARVVNNAGYAAGEAGGRAALWTPEGKLIDLGGMLIDKYGEQMGPDTSSVAYGINSHGEVVGVFGGYMGFLYSGGEVYDLPAISDLDAWGMDINDHHQILAQTLVGVSYILNPGGAETARPVPEPAPYAMFPAGLAAIAMLGRRKVRRERYGPGIGEPL</sequence>
<dbReference type="RefSeq" id="WP_225238488.1">
    <property type="nucleotide sequence ID" value="NZ_JAHYBX010000003.1"/>
</dbReference>
<dbReference type="Proteomes" id="UP001198602">
    <property type="component" value="Unassembled WGS sequence"/>
</dbReference>
<comment type="caution">
    <text evidence="1">The sequence shown here is derived from an EMBL/GenBank/DDBJ whole genome shotgun (WGS) entry which is preliminary data.</text>
</comment>
<evidence type="ECO:0000313" key="2">
    <source>
        <dbReference type="Proteomes" id="UP001198602"/>
    </source>
</evidence>
<protein>
    <recommendedName>
        <fullName evidence="3">PEP-CTERM sorting domain-containing protein</fullName>
    </recommendedName>
</protein>
<evidence type="ECO:0000313" key="1">
    <source>
        <dbReference type="EMBL" id="MCA1856179.1"/>
    </source>
</evidence>
<organism evidence="1 2">
    <name type="scientific">Massilia hydrophila</name>
    <dbReference type="NCBI Taxonomy" id="3044279"/>
    <lineage>
        <taxon>Bacteria</taxon>
        <taxon>Pseudomonadati</taxon>
        <taxon>Pseudomonadota</taxon>
        <taxon>Betaproteobacteria</taxon>
        <taxon>Burkholderiales</taxon>
        <taxon>Oxalobacteraceae</taxon>
        <taxon>Telluria group</taxon>
        <taxon>Massilia</taxon>
    </lineage>
</organism>
<name>A0ABS7YD43_9BURK</name>
<proteinExistence type="predicted"/>
<evidence type="ECO:0008006" key="3">
    <source>
        <dbReference type="Google" id="ProtNLM"/>
    </source>
</evidence>